<gene>
    <name evidence="2" type="ORF">LY89DRAFT_732647</name>
</gene>
<sequence length="289" mass="32405">MLNGIYSPELSLNCDPDAVQLTDYAIQGNAKAIRMQRVSPGMVRIVNVKGRRPNHRLQAKFHMQQIPIAQHDRPRRFDGEARVDRVSPNMIGTVSTQHPICEQNTTPPPAAPEVPLPKEAPLILDVFPLFDCPAHSEETIKAFLSSPAHSKFSSTFLRIDEFHDGSRLAIHDATNESLLDFDPGDKEQGELGWIERPMDERIFDLKEMVGGWRRGDAIVVNGILGTVYFFRWKEDVDFIEERLGREGVEVRDFACKGRDEGNGGEGETDGPGSDKIPFDGTEMSRHVVM</sequence>
<proteinExistence type="predicted"/>
<dbReference type="AlphaFoldDB" id="A0A194XCP9"/>
<dbReference type="GeneID" id="28829434"/>
<evidence type="ECO:0000256" key="1">
    <source>
        <dbReference type="SAM" id="MobiDB-lite"/>
    </source>
</evidence>
<reference evidence="2 3" key="1">
    <citation type="submission" date="2015-10" db="EMBL/GenBank/DDBJ databases">
        <title>Full genome of DAOMC 229536 Phialocephala scopiformis, a fungal endophyte of spruce producing the potent anti-insectan compound rugulosin.</title>
        <authorList>
            <consortium name="DOE Joint Genome Institute"/>
            <person name="Walker A.K."/>
            <person name="Frasz S.L."/>
            <person name="Seifert K.A."/>
            <person name="Miller J.D."/>
            <person name="Mondo S.J."/>
            <person name="Labutti K."/>
            <person name="Lipzen A."/>
            <person name="Dockter R."/>
            <person name="Kennedy M."/>
            <person name="Grigoriev I.V."/>
            <person name="Spatafora J.W."/>
        </authorList>
    </citation>
    <scope>NUCLEOTIDE SEQUENCE [LARGE SCALE GENOMIC DNA]</scope>
    <source>
        <strain evidence="2 3">CBS 120377</strain>
    </source>
</reference>
<evidence type="ECO:0000313" key="3">
    <source>
        <dbReference type="Proteomes" id="UP000070700"/>
    </source>
</evidence>
<organism evidence="2 3">
    <name type="scientific">Mollisia scopiformis</name>
    <name type="common">Conifer needle endophyte fungus</name>
    <name type="synonym">Phialocephala scopiformis</name>
    <dbReference type="NCBI Taxonomy" id="149040"/>
    <lineage>
        <taxon>Eukaryota</taxon>
        <taxon>Fungi</taxon>
        <taxon>Dikarya</taxon>
        <taxon>Ascomycota</taxon>
        <taxon>Pezizomycotina</taxon>
        <taxon>Leotiomycetes</taxon>
        <taxon>Helotiales</taxon>
        <taxon>Mollisiaceae</taxon>
        <taxon>Mollisia</taxon>
    </lineage>
</organism>
<accession>A0A194XCP9</accession>
<dbReference type="RefSeq" id="XP_018072300.1">
    <property type="nucleotide sequence ID" value="XM_018219708.1"/>
</dbReference>
<dbReference type="InParanoid" id="A0A194XCP9"/>
<dbReference type="Proteomes" id="UP000070700">
    <property type="component" value="Unassembled WGS sequence"/>
</dbReference>
<dbReference type="EMBL" id="KQ947413">
    <property type="protein sequence ID" value="KUJ17945.1"/>
    <property type="molecule type" value="Genomic_DNA"/>
</dbReference>
<name>A0A194XCP9_MOLSC</name>
<feature type="region of interest" description="Disordered" evidence="1">
    <location>
        <begin position="255"/>
        <end position="289"/>
    </location>
</feature>
<dbReference type="KEGG" id="psco:LY89DRAFT_732647"/>
<protein>
    <submittedName>
        <fullName evidence="2">Uncharacterized protein</fullName>
    </submittedName>
</protein>
<evidence type="ECO:0000313" key="2">
    <source>
        <dbReference type="EMBL" id="KUJ17945.1"/>
    </source>
</evidence>
<keyword evidence="3" id="KW-1185">Reference proteome</keyword>